<name>A0A4C2A2P4_EUMVA</name>
<evidence type="ECO:0000313" key="2">
    <source>
        <dbReference type="Proteomes" id="UP000299102"/>
    </source>
</evidence>
<dbReference type="EMBL" id="BGZK01002488">
    <property type="protein sequence ID" value="GBP94318.1"/>
    <property type="molecule type" value="Genomic_DNA"/>
</dbReference>
<keyword evidence="2" id="KW-1185">Reference proteome</keyword>
<dbReference type="Proteomes" id="UP000299102">
    <property type="component" value="Unassembled WGS sequence"/>
</dbReference>
<accession>A0A4C2A2P4</accession>
<gene>
    <name evidence="1" type="ORF">EVAR_95558_1</name>
</gene>
<comment type="caution">
    <text evidence="1">The sequence shown here is derived from an EMBL/GenBank/DDBJ whole genome shotgun (WGS) entry which is preliminary data.</text>
</comment>
<reference evidence="1 2" key="1">
    <citation type="journal article" date="2019" name="Commun. Biol.">
        <title>The bagworm genome reveals a unique fibroin gene that provides high tensile strength.</title>
        <authorList>
            <person name="Kono N."/>
            <person name="Nakamura H."/>
            <person name="Ohtoshi R."/>
            <person name="Tomita M."/>
            <person name="Numata K."/>
            <person name="Arakawa K."/>
        </authorList>
    </citation>
    <scope>NUCLEOTIDE SEQUENCE [LARGE SCALE GENOMIC DNA]</scope>
</reference>
<sequence>MRGRKAVSPSSLRNAILDESRSSHFAIVKCKVRAPAQYEYAKIYGSSSRHAPAESSATSASASASTQPSQPLVQASLQQIFESCVEY</sequence>
<protein>
    <submittedName>
        <fullName evidence="1">Uncharacterized protein</fullName>
    </submittedName>
</protein>
<dbReference type="AlphaFoldDB" id="A0A4C2A2P4"/>
<organism evidence="1 2">
    <name type="scientific">Eumeta variegata</name>
    <name type="common">Bagworm moth</name>
    <name type="synonym">Eumeta japonica</name>
    <dbReference type="NCBI Taxonomy" id="151549"/>
    <lineage>
        <taxon>Eukaryota</taxon>
        <taxon>Metazoa</taxon>
        <taxon>Ecdysozoa</taxon>
        <taxon>Arthropoda</taxon>
        <taxon>Hexapoda</taxon>
        <taxon>Insecta</taxon>
        <taxon>Pterygota</taxon>
        <taxon>Neoptera</taxon>
        <taxon>Endopterygota</taxon>
        <taxon>Lepidoptera</taxon>
        <taxon>Glossata</taxon>
        <taxon>Ditrysia</taxon>
        <taxon>Tineoidea</taxon>
        <taxon>Psychidae</taxon>
        <taxon>Oiketicinae</taxon>
        <taxon>Eumeta</taxon>
    </lineage>
</organism>
<proteinExistence type="predicted"/>
<evidence type="ECO:0000313" key="1">
    <source>
        <dbReference type="EMBL" id="GBP94318.1"/>
    </source>
</evidence>